<feature type="transmembrane region" description="Helical" evidence="1">
    <location>
        <begin position="16"/>
        <end position="36"/>
    </location>
</feature>
<keyword evidence="1" id="KW-1133">Transmembrane helix</keyword>
<gene>
    <name evidence="2" type="ORF">EAH84_02385</name>
</gene>
<keyword evidence="1" id="KW-0812">Transmembrane</keyword>
<dbReference type="RefSeq" id="WP_140867071.1">
    <property type="nucleotide sequence ID" value="NZ_RCZK01000001.1"/>
</dbReference>
<sequence length="103" mass="11716">MFALTIIQILQVLLDLAWWIIFIQFVLSLLITFNVVNMTNSFVRSIWYGLEKMTDPIYRPIRRVLPNTGGIDFSPMVALIVITILDIILRNIAISIVTGPVVV</sequence>
<evidence type="ECO:0000313" key="3">
    <source>
        <dbReference type="Proteomes" id="UP000318413"/>
    </source>
</evidence>
<comment type="caution">
    <text evidence="2">The sequence shown here is derived from an EMBL/GenBank/DDBJ whole genome shotgun (WGS) entry which is preliminary data.</text>
</comment>
<reference evidence="2 3" key="1">
    <citation type="journal article" date="2019" name="Environ. Microbiol.">
        <title>Species interactions and distinct microbial communities in high Arctic permafrost affected cryosols are associated with the CH4 and CO2 gas fluxes.</title>
        <authorList>
            <person name="Altshuler I."/>
            <person name="Hamel J."/>
            <person name="Turney S."/>
            <person name="Magnuson E."/>
            <person name="Levesque R."/>
            <person name="Greer C."/>
            <person name="Whyte L.G."/>
        </authorList>
    </citation>
    <scope>NUCLEOTIDE SEQUENCE [LARGE SCALE GENOMIC DNA]</scope>
    <source>
        <strain evidence="2 3">S5.1</strain>
    </source>
</reference>
<evidence type="ECO:0000256" key="1">
    <source>
        <dbReference type="SAM" id="Phobius"/>
    </source>
</evidence>
<evidence type="ECO:0000313" key="2">
    <source>
        <dbReference type="EMBL" id="TPG15657.1"/>
    </source>
</evidence>
<dbReference type="Proteomes" id="UP000318413">
    <property type="component" value="Unassembled WGS sequence"/>
</dbReference>
<keyword evidence="3" id="KW-1185">Reference proteome</keyword>
<protein>
    <submittedName>
        <fullName evidence="2">YggT family protein</fullName>
    </submittedName>
</protein>
<organism evidence="2 3">
    <name type="scientific">Sphingomonas oligophenolica</name>
    <dbReference type="NCBI Taxonomy" id="301154"/>
    <lineage>
        <taxon>Bacteria</taxon>
        <taxon>Pseudomonadati</taxon>
        <taxon>Pseudomonadota</taxon>
        <taxon>Alphaproteobacteria</taxon>
        <taxon>Sphingomonadales</taxon>
        <taxon>Sphingomonadaceae</taxon>
        <taxon>Sphingomonas</taxon>
    </lineage>
</organism>
<keyword evidence="1" id="KW-0472">Membrane</keyword>
<proteinExistence type="predicted"/>
<dbReference type="GO" id="GO:0016020">
    <property type="term" value="C:membrane"/>
    <property type="evidence" value="ECO:0007669"/>
    <property type="project" value="InterPro"/>
</dbReference>
<name>A0A502CR00_9SPHN</name>
<accession>A0A502CR00</accession>
<dbReference type="EMBL" id="RCZK01000001">
    <property type="protein sequence ID" value="TPG15657.1"/>
    <property type="molecule type" value="Genomic_DNA"/>
</dbReference>
<dbReference type="Pfam" id="PF02325">
    <property type="entry name" value="CCB3_YggT"/>
    <property type="match status" value="1"/>
</dbReference>
<dbReference type="OrthoDB" id="9814445at2"/>
<dbReference type="AlphaFoldDB" id="A0A502CR00"/>
<dbReference type="InterPro" id="IPR003425">
    <property type="entry name" value="CCB3/YggT"/>
</dbReference>